<comment type="similarity">
    <text evidence="2 13">Belongs to the TonB family.</text>
</comment>
<dbReference type="SUPFAM" id="SSF74653">
    <property type="entry name" value="TolA/TonB C-terminal domain"/>
    <property type="match status" value="1"/>
</dbReference>
<dbReference type="PRINTS" id="PR01374">
    <property type="entry name" value="TONBPROTEIN"/>
</dbReference>
<evidence type="ECO:0000256" key="13">
    <source>
        <dbReference type="RuleBase" id="RU362123"/>
    </source>
</evidence>
<dbReference type="GO" id="GO:0031992">
    <property type="term" value="F:energy transducer activity"/>
    <property type="evidence" value="ECO:0007669"/>
    <property type="project" value="InterPro"/>
</dbReference>
<dbReference type="InterPro" id="IPR051045">
    <property type="entry name" value="TonB-dependent_transducer"/>
</dbReference>
<keyword evidence="10" id="KW-1133">Transmembrane helix</keyword>
<accession>A0A918SVH4</accession>
<keyword evidence="6 13" id="KW-0997">Cell inner membrane</keyword>
<dbReference type="GO" id="GO:0015031">
    <property type="term" value="P:protein transport"/>
    <property type="evidence" value="ECO:0007669"/>
    <property type="project" value="UniProtKB-UniRule"/>
</dbReference>
<proteinExistence type="inferred from homology"/>
<dbReference type="PANTHER" id="PTHR33446">
    <property type="entry name" value="PROTEIN TONB-RELATED"/>
    <property type="match status" value="1"/>
</dbReference>
<evidence type="ECO:0000256" key="9">
    <source>
        <dbReference type="ARBA" id="ARBA00022927"/>
    </source>
</evidence>
<dbReference type="PROSITE" id="PS51257">
    <property type="entry name" value="PROKAR_LIPOPROTEIN"/>
    <property type="match status" value="1"/>
</dbReference>
<dbReference type="Gene3D" id="3.30.2420.10">
    <property type="entry name" value="TonB"/>
    <property type="match status" value="1"/>
</dbReference>
<evidence type="ECO:0000256" key="10">
    <source>
        <dbReference type="ARBA" id="ARBA00022989"/>
    </source>
</evidence>
<evidence type="ECO:0000256" key="12">
    <source>
        <dbReference type="ARBA" id="ARBA00025849"/>
    </source>
</evidence>
<keyword evidence="15" id="KW-0732">Signal</keyword>
<evidence type="ECO:0000256" key="6">
    <source>
        <dbReference type="ARBA" id="ARBA00022519"/>
    </source>
</evidence>
<dbReference type="GO" id="GO:0015891">
    <property type="term" value="P:siderophore transport"/>
    <property type="evidence" value="ECO:0007669"/>
    <property type="project" value="InterPro"/>
</dbReference>
<evidence type="ECO:0000256" key="14">
    <source>
        <dbReference type="SAM" id="MobiDB-lite"/>
    </source>
</evidence>
<evidence type="ECO:0000256" key="4">
    <source>
        <dbReference type="ARBA" id="ARBA00022448"/>
    </source>
</evidence>
<evidence type="ECO:0000313" key="17">
    <source>
        <dbReference type="EMBL" id="GHA73897.1"/>
    </source>
</evidence>
<dbReference type="RefSeq" id="WP_189453628.1">
    <property type="nucleotide sequence ID" value="NZ_BMYD01000001.1"/>
</dbReference>
<dbReference type="GO" id="GO:0098797">
    <property type="term" value="C:plasma membrane protein complex"/>
    <property type="evidence" value="ECO:0007669"/>
    <property type="project" value="TreeGrafter"/>
</dbReference>
<evidence type="ECO:0000256" key="7">
    <source>
        <dbReference type="ARBA" id="ARBA00022692"/>
    </source>
</evidence>
<dbReference type="Proteomes" id="UP000646426">
    <property type="component" value="Unassembled WGS sequence"/>
</dbReference>
<comment type="caution">
    <text evidence="17">The sequence shown here is derived from an EMBL/GenBank/DDBJ whole genome shotgun (WGS) entry which is preliminary data.</text>
</comment>
<keyword evidence="5 13" id="KW-1003">Cell membrane</keyword>
<evidence type="ECO:0000256" key="5">
    <source>
        <dbReference type="ARBA" id="ARBA00022475"/>
    </source>
</evidence>
<feature type="signal peptide" evidence="15">
    <location>
        <begin position="1"/>
        <end position="18"/>
    </location>
</feature>
<dbReference type="EMBL" id="BMYD01000001">
    <property type="protein sequence ID" value="GHA73897.1"/>
    <property type="molecule type" value="Genomic_DNA"/>
</dbReference>
<evidence type="ECO:0000256" key="8">
    <source>
        <dbReference type="ARBA" id="ARBA00022737"/>
    </source>
</evidence>
<dbReference type="GO" id="GO:0030288">
    <property type="term" value="C:outer membrane-bounded periplasmic space"/>
    <property type="evidence" value="ECO:0007669"/>
    <property type="project" value="InterPro"/>
</dbReference>
<evidence type="ECO:0000256" key="3">
    <source>
        <dbReference type="ARBA" id="ARBA00022362"/>
    </source>
</evidence>
<keyword evidence="4 13" id="KW-0813">Transport</keyword>
<feature type="chain" id="PRO_5037172115" description="Protein TonB" evidence="15">
    <location>
        <begin position="19"/>
        <end position="333"/>
    </location>
</feature>
<keyword evidence="18" id="KW-1185">Reference proteome</keyword>
<comment type="subcellular location">
    <subcellularLocation>
        <location evidence="1 13">Cell inner membrane</location>
        <topology evidence="1 13">Single-pass membrane protein</topology>
        <orientation evidence="1 13">Periplasmic side</orientation>
    </subcellularLocation>
</comment>
<dbReference type="PROSITE" id="PS52015">
    <property type="entry name" value="TONB_CTD"/>
    <property type="match status" value="1"/>
</dbReference>
<sequence>MSKSLVVFRCSSLSVALAAALAACQGGHDPGEAAAGATAVQSDQPAERLATLDHDRLRALASQALRDRRVHTPGGDNAVEYYLALRDKAPGDAAIATALVEFQPYVLIAAEQALARRQPEESDRLLALLSRIDDRAPALPRLRASLAGLRASLADEQTAARDAALAMHAEDQRRAQASETASVARFINAPTAAAEFDAPAAAAAPAVVREVAAALRAEPVPAGVPSTPTVASEPERPTRVSQTAAAERSLPRLLEDEAPRYPLAAMNRKLEGHVEIAFTIQPDGRVANARVVSAEPAGVFDRAALAAASRWRFESTGSAASTSRTLTFRLPKG</sequence>
<dbReference type="PANTHER" id="PTHR33446:SF8">
    <property type="entry name" value="PROTEIN TONB"/>
    <property type="match status" value="1"/>
</dbReference>
<dbReference type="InterPro" id="IPR003538">
    <property type="entry name" value="TonB"/>
</dbReference>
<dbReference type="AlphaFoldDB" id="A0A918SVH4"/>
<evidence type="ECO:0000256" key="15">
    <source>
        <dbReference type="SAM" id="SignalP"/>
    </source>
</evidence>
<keyword evidence="11" id="KW-0472">Membrane</keyword>
<evidence type="ECO:0000256" key="11">
    <source>
        <dbReference type="ARBA" id="ARBA00023136"/>
    </source>
</evidence>
<evidence type="ECO:0000256" key="1">
    <source>
        <dbReference type="ARBA" id="ARBA00004383"/>
    </source>
</evidence>
<keyword evidence="13" id="KW-0735">Signal-anchor</keyword>
<dbReference type="NCBIfam" id="TIGR01352">
    <property type="entry name" value="tonB_Cterm"/>
    <property type="match status" value="1"/>
</dbReference>
<organism evidence="17 18">
    <name type="scientific">Cognatilysobacter bugurensis</name>
    <dbReference type="NCBI Taxonomy" id="543356"/>
    <lineage>
        <taxon>Bacteria</taxon>
        <taxon>Pseudomonadati</taxon>
        <taxon>Pseudomonadota</taxon>
        <taxon>Gammaproteobacteria</taxon>
        <taxon>Lysobacterales</taxon>
        <taxon>Lysobacteraceae</taxon>
        <taxon>Cognatilysobacter</taxon>
    </lineage>
</organism>
<feature type="domain" description="TonB C-terminal" evidence="16">
    <location>
        <begin position="246"/>
        <end position="333"/>
    </location>
</feature>
<comment type="subunit">
    <text evidence="12">Homodimer. Forms a complex with the accessory proteins ExbB and ExbD.</text>
</comment>
<reference evidence="17" key="2">
    <citation type="submission" date="2020-09" db="EMBL/GenBank/DDBJ databases">
        <authorList>
            <person name="Sun Q."/>
            <person name="Kim S."/>
        </authorList>
    </citation>
    <scope>NUCLEOTIDE SEQUENCE</scope>
    <source>
        <strain evidence="17">KCTC 23077</strain>
    </source>
</reference>
<comment type="function">
    <text evidence="13">Interacts with outer membrane receptor proteins that carry out high-affinity binding and energy dependent uptake into the periplasmic space of specific substrates. It could act to transduce energy from the cytoplasmic membrane to specific energy-requiring processes in the outer membrane, resulting in the release into the periplasm of ligands bound by these outer membrane proteins.</text>
</comment>
<evidence type="ECO:0000256" key="2">
    <source>
        <dbReference type="ARBA" id="ARBA00006555"/>
    </source>
</evidence>
<protein>
    <recommendedName>
        <fullName evidence="3 13">Protein TonB</fullName>
    </recommendedName>
</protein>
<dbReference type="InterPro" id="IPR037682">
    <property type="entry name" value="TonB_C"/>
</dbReference>
<reference evidence="17" key="1">
    <citation type="journal article" date="2014" name="Int. J. Syst. Evol. Microbiol.">
        <title>Complete genome sequence of Corynebacterium casei LMG S-19264T (=DSM 44701T), isolated from a smear-ripened cheese.</title>
        <authorList>
            <consortium name="US DOE Joint Genome Institute (JGI-PGF)"/>
            <person name="Walter F."/>
            <person name="Albersmeier A."/>
            <person name="Kalinowski J."/>
            <person name="Ruckert C."/>
        </authorList>
    </citation>
    <scope>NUCLEOTIDE SEQUENCE</scope>
    <source>
        <strain evidence="17">KCTC 23077</strain>
    </source>
</reference>
<name>A0A918SVH4_9GAMM</name>
<dbReference type="InterPro" id="IPR006260">
    <property type="entry name" value="TonB/TolA_C"/>
</dbReference>
<evidence type="ECO:0000259" key="16">
    <source>
        <dbReference type="PROSITE" id="PS52015"/>
    </source>
</evidence>
<keyword evidence="7" id="KW-0812">Transmembrane</keyword>
<evidence type="ECO:0000313" key="18">
    <source>
        <dbReference type="Proteomes" id="UP000646426"/>
    </source>
</evidence>
<keyword evidence="9 13" id="KW-0653">Protein transport</keyword>
<gene>
    <name evidence="17" type="ORF">GCM10007067_08480</name>
</gene>
<keyword evidence="8" id="KW-0677">Repeat</keyword>
<dbReference type="GO" id="GO:0055085">
    <property type="term" value="P:transmembrane transport"/>
    <property type="evidence" value="ECO:0007669"/>
    <property type="project" value="InterPro"/>
</dbReference>
<feature type="region of interest" description="Disordered" evidence="14">
    <location>
        <begin position="220"/>
        <end position="247"/>
    </location>
</feature>
<dbReference type="Pfam" id="PF03544">
    <property type="entry name" value="TonB_C"/>
    <property type="match status" value="1"/>
</dbReference>